<feature type="compositionally biased region" description="Gly residues" evidence="1">
    <location>
        <begin position="131"/>
        <end position="141"/>
    </location>
</feature>
<feature type="compositionally biased region" description="Basic residues" evidence="1">
    <location>
        <begin position="269"/>
        <end position="278"/>
    </location>
</feature>
<feature type="compositionally biased region" description="Gly residues" evidence="1">
    <location>
        <begin position="26"/>
        <end position="40"/>
    </location>
</feature>
<gene>
    <name evidence="2" type="primary">Hypp810</name>
    <name evidence="2" type="ORF">BLAG_LOCUS2365</name>
</gene>
<accession>A0A8J9YQJ0</accession>
<protein>
    <submittedName>
        <fullName evidence="2">Hypp810 protein</fullName>
    </submittedName>
</protein>
<feature type="region of interest" description="Disordered" evidence="1">
    <location>
        <begin position="1"/>
        <end position="154"/>
    </location>
</feature>
<dbReference type="OrthoDB" id="10598651at2759"/>
<evidence type="ECO:0000313" key="3">
    <source>
        <dbReference type="Proteomes" id="UP000838412"/>
    </source>
</evidence>
<name>A0A8J9YQJ0_BRALA</name>
<evidence type="ECO:0000256" key="1">
    <source>
        <dbReference type="SAM" id="MobiDB-lite"/>
    </source>
</evidence>
<evidence type="ECO:0000313" key="2">
    <source>
        <dbReference type="EMBL" id="CAH1233703.1"/>
    </source>
</evidence>
<feature type="region of interest" description="Disordered" evidence="1">
    <location>
        <begin position="266"/>
        <end position="288"/>
    </location>
</feature>
<dbReference type="AlphaFoldDB" id="A0A8J9YQJ0"/>
<feature type="compositionally biased region" description="Pro residues" evidence="1">
    <location>
        <begin position="16"/>
        <end position="25"/>
    </location>
</feature>
<dbReference type="PRINTS" id="PR01871">
    <property type="entry name" value="ANNEXINVII"/>
</dbReference>
<sequence length="288" mass="29200">MSYPGAGYPPGGGAGYPPPGGPGYPPAGGAGYPPSGGAGFPGAFPPQPNAGQQQPPPMGFSAPATGAPGYPPMPGGGYPPAGPTGYPGAPGGFPGAGPQPPGGPGYPGAGPTQPPGAPGYPGYGAPSYPGGAPGYHGGYPGGAPTPSPETYGLPPDFYGPDPPMDYGDDIPTIMQRASPEEQQTLGKLMDLNNVLERADRGEQHQYYQQGKRGRYHDQEYDDPHGITDRLTDLATPQNINTLRKYGLLKKLGPLGLVMGSMAYGGGGKHQGKHGHHGGHGNQERTTFP</sequence>
<reference evidence="2" key="1">
    <citation type="submission" date="2022-01" db="EMBL/GenBank/DDBJ databases">
        <authorList>
            <person name="Braso-Vives M."/>
        </authorList>
    </citation>
    <scope>NUCLEOTIDE SEQUENCE</scope>
</reference>
<feature type="compositionally biased region" description="Pro residues" evidence="1">
    <location>
        <begin position="43"/>
        <end position="58"/>
    </location>
</feature>
<keyword evidence="3" id="KW-1185">Reference proteome</keyword>
<proteinExistence type="predicted"/>
<dbReference type="Proteomes" id="UP000838412">
    <property type="component" value="Chromosome 1"/>
</dbReference>
<organism evidence="2 3">
    <name type="scientific">Branchiostoma lanceolatum</name>
    <name type="common">Common lancelet</name>
    <name type="synonym">Amphioxus lanceolatum</name>
    <dbReference type="NCBI Taxonomy" id="7740"/>
    <lineage>
        <taxon>Eukaryota</taxon>
        <taxon>Metazoa</taxon>
        <taxon>Chordata</taxon>
        <taxon>Cephalochordata</taxon>
        <taxon>Leptocardii</taxon>
        <taxon>Amphioxiformes</taxon>
        <taxon>Branchiostomatidae</taxon>
        <taxon>Branchiostoma</taxon>
    </lineage>
</organism>
<dbReference type="EMBL" id="OV696686">
    <property type="protein sequence ID" value="CAH1233703.1"/>
    <property type="molecule type" value="Genomic_DNA"/>
</dbReference>